<proteinExistence type="predicted"/>
<gene>
    <name evidence="1" type="ORF">ALO63_101095</name>
</gene>
<sequence>MLAHKKSRPLGGIRRYRPLRWDPFSTALSCDGNVGPWRLPVCEGARFYQACSPGAILAPTTGQCCAK</sequence>
<dbReference type="EMBL" id="LJQU01000310">
    <property type="protein sequence ID" value="KPX93279.1"/>
    <property type="molecule type" value="Genomic_DNA"/>
</dbReference>
<protein>
    <submittedName>
        <fullName evidence="1">Uncharacterized protein</fullName>
    </submittedName>
</protein>
<comment type="caution">
    <text evidence="1">The sequence shown here is derived from an EMBL/GenBank/DDBJ whole genome shotgun (WGS) entry which is preliminary data.</text>
</comment>
<evidence type="ECO:0000313" key="1">
    <source>
        <dbReference type="EMBL" id="KPX93279.1"/>
    </source>
</evidence>
<organism evidence="1 2">
    <name type="scientific">Pseudomonas amygdali pv. mori</name>
    <dbReference type="NCBI Taxonomy" id="34065"/>
    <lineage>
        <taxon>Bacteria</taxon>
        <taxon>Pseudomonadati</taxon>
        <taxon>Pseudomonadota</taxon>
        <taxon>Gammaproteobacteria</taxon>
        <taxon>Pseudomonadales</taxon>
        <taxon>Pseudomonadaceae</taxon>
        <taxon>Pseudomonas</taxon>
        <taxon>Pseudomonas amygdali</taxon>
    </lineage>
</organism>
<evidence type="ECO:0000313" key="2">
    <source>
        <dbReference type="Proteomes" id="UP000050420"/>
    </source>
</evidence>
<dbReference type="Proteomes" id="UP000050420">
    <property type="component" value="Unassembled WGS sequence"/>
</dbReference>
<accession>A0A0N8S5I4</accession>
<dbReference type="AlphaFoldDB" id="A0A0N8S5I4"/>
<name>A0A0N8S5I4_PSEA0</name>
<reference evidence="1 2" key="1">
    <citation type="submission" date="2015-09" db="EMBL/GenBank/DDBJ databases">
        <title>Genome announcement of multiple Pseudomonas syringae strains.</title>
        <authorList>
            <person name="Thakur S."/>
            <person name="Wang P.W."/>
            <person name="Gong Y."/>
            <person name="Weir B.S."/>
            <person name="Guttman D.S."/>
        </authorList>
    </citation>
    <scope>NUCLEOTIDE SEQUENCE [LARGE SCALE GENOMIC DNA]</scope>
    <source>
        <strain evidence="1 2">ICMP4331</strain>
    </source>
</reference>
<dbReference type="PATRIC" id="fig|34065.5.peg.3816"/>